<evidence type="ECO:0000256" key="2">
    <source>
        <dbReference type="ARBA" id="ARBA00022723"/>
    </source>
</evidence>
<reference evidence="6 7" key="1">
    <citation type="journal article" date="2021" name="Int. J. Syst. Evol. Microbiol.">
        <title>Clostridium zeae sp. nov., isolated from corn silage.</title>
        <authorList>
            <person name="Kobayashi H."/>
            <person name="Tanizawa Y."/>
            <person name="Yagura M."/>
            <person name="Sakamoto M."/>
            <person name="Ohkuma M."/>
            <person name="Tohno M."/>
        </authorList>
    </citation>
    <scope>NUCLEOTIDE SEQUENCE [LARGE SCALE GENOMIC DNA]</scope>
    <source>
        <strain evidence="6 7">CSC2</strain>
    </source>
</reference>
<keyword evidence="3" id="KW-0378">Hydrolase</keyword>
<evidence type="ECO:0000256" key="5">
    <source>
        <dbReference type="ARBA" id="ARBA00023277"/>
    </source>
</evidence>
<name>A0ABQ1EF32_9CLOT</name>
<evidence type="ECO:0000256" key="4">
    <source>
        <dbReference type="ARBA" id="ARBA00022842"/>
    </source>
</evidence>
<dbReference type="SUPFAM" id="SSF88713">
    <property type="entry name" value="Glycoside hydrolase/deacetylase"/>
    <property type="match status" value="1"/>
</dbReference>
<comment type="cofactor">
    <cofactor evidence="1">
        <name>Mg(2+)</name>
        <dbReference type="ChEBI" id="CHEBI:18420"/>
    </cofactor>
</comment>
<dbReference type="InterPro" id="IPR006879">
    <property type="entry name" value="YdjC-like"/>
</dbReference>
<keyword evidence="5" id="KW-0119">Carbohydrate metabolism</keyword>
<keyword evidence="7" id="KW-1185">Reference proteome</keyword>
<dbReference type="Pfam" id="PF04794">
    <property type="entry name" value="YdjC"/>
    <property type="match status" value="1"/>
</dbReference>
<sequence length="296" mass="34232">MIEKMGFRKTDKVLIINADDFGIAHSTNEAIIDLFNRKAITSTSIMMPGNRSKEIKDFLKSTSCINVGIHLTLTDKFKPVSMANEVKTLINNNGVFPDSSEYIELNSDINHVEKELKSQIELASSLGIDPTHLDSHQGSVFGFFLGRDFMEIVFNLCLEYGLPFLLPKQAVNQVYFDERMISSFKRYIRMAEELGIMIIDDIISLPYELQNGEDYETVKDTMINKLMEIQPGITQITIHPSFVSKELKEITPHWQKRQMEYNLFLDDDIKRILLSEDIKLISWKEIRDYQRSINNY</sequence>
<protein>
    <submittedName>
        <fullName evidence="6">Carbohydrate deacetylase</fullName>
    </submittedName>
</protein>
<dbReference type="Gene3D" id="3.20.20.370">
    <property type="entry name" value="Glycoside hydrolase/deacetylase"/>
    <property type="match status" value="1"/>
</dbReference>
<evidence type="ECO:0000313" key="6">
    <source>
        <dbReference type="EMBL" id="GFZ33437.1"/>
    </source>
</evidence>
<keyword evidence="4" id="KW-0460">Magnesium</keyword>
<dbReference type="PANTHER" id="PTHR31609">
    <property type="entry name" value="YDJC DEACETYLASE FAMILY MEMBER"/>
    <property type="match status" value="1"/>
</dbReference>
<gene>
    <name evidence="6" type="ORF">CSC2_39630</name>
</gene>
<organism evidence="6 7">
    <name type="scientific">Clostridium zeae</name>
    <dbReference type="NCBI Taxonomy" id="2759022"/>
    <lineage>
        <taxon>Bacteria</taxon>
        <taxon>Bacillati</taxon>
        <taxon>Bacillota</taxon>
        <taxon>Clostridia</taxon>
        <taxon>Eubacteriales</taxon>
        <taxon>Clostridiaceae</taxon>
        <taxon>Clostridium</taxon>
    </lineage>
</organism>
<evidence type="ECO:0000313" key="7">
    <source>
        <dbReference type="Proteomes" id="UP000663802"/>
    </source>
</evidence>
<evidence type="ECO:0000256" key="1">
    <source>
        <dbReference type="ARBA" id="ARBA00001946"/>
    </source>
</evidence>
<dbReference type="CDD" id="cd10802">
    <property type="entry name" value="YdjC_TTHB029_like"/>
    <property type="match status" value="1"/>
</dbReference>
<dbReference type="PANTHER" id="PTHR31609:SF1">
    <property type="entry name" value="CARBOHYDRATE DEACETYLASE"/>
    <property type="match status" value="1"/>
</dbReference>
<dbReference type="Proteomes" id="UP000663802">
    <property type="component" value="Unassembled WGS sequence"/>
</dbReference>
<dbReference type="InterPro" id="IPR011330">
    <property type="entry name" value="Glyco_hydro/deAcase_b/a-brl"/>
</dbReference>
<proteinExistence type="predicted"/>
<evidence type="ECO:0000256" key="3">
    <source>
        <dbReference type="ARBA" id="ARBA00022801"/>
    </source>
</evidence>
<dbReference type="RefSeq" id="WP_206871666.1">
    <property type="nucleotide sequence ID" value="NZ_BMBA01000005.1"/>
</dbReference>
<keyword evidence="2" id="KW-0479">Metal-binding</keyword>
<accession>A0ABQ1EF32</accession>
<comment type="caution">
    <text evidence="6">The sequence shown here is derived from an EMBL/GenBank/DDBJ whole genome shotgun (WGS) entry which is preliminary data.</text>
</comment>
<dbReference type="EMBL" id="BMBA01000005">
    <property type="protein sequence ID" value="GFZ33437.1"/>
    <property type="molecule type" value="Genomic_DNA"/>
</dbReference>